<dbReference type="SMART" id="SM00490">
    <property type="entry name" value="HELICc"/>
    <property type="match status" value="1"/>
</dbReference>
<keyword evidence="10 15" id="KW-0234">DNA repair</keyword>
<evidence type="ECO:0000256" key="12">
    <source>
        <dbReference type="ARBA" id="ARBA00034617"/>
    </source>
</evidence>
<dbReference type="Pfam" id="PF00271">
    <property type="entry name" value="Helicase_C"/>
    <property type="match status" value="1"/>
</dbReference>
<keyword evidence="5 15" id="KW-0378">Hydrolase</keyword>
<dbReference type="PROSITE" id="PS51194">
    <property type="entry name" value="HELICASE_CTER"/>
    <property type="match status" value="1"/>
</dbReference>
<feature type="domain" description="Helicase C-terminal" evidence="17">
    <location>
        <begin position="495"/>
        <end position="640"/>
    </location>
</feature>
<gene>
    <name evidence="18" type="primary">recG</name>
    <name evidence="18" type="ORF">RVIR1_09520</name>
</gene>
<evidence type="ECO:0000256" key="14">
    <source>
        <dbReference type="ARBA" id="ARBA00048988"/>
    </source>
</evidence>
<evidence type="ECO:0000256" key="13">
    <source>
        <dbReference type="ARBA" id="ARBA00034808"/>
    </source>
</evidence>
<dbReference type="KEGG" id="rvi:RVIR1_09520"/>
<evidence type="ECO:0000256" key="8">
    <source>
        <dbReference type="ARBA" id="ARBA00023125"/>
    </source>
</evidence>
<dbReference type="NCBIfam" id="NF008168">
    <property type="entry name" value="PRK10917.2-2"/>
    <property type="match status" value="1"/>
</dbReference>
<dbReference type="EMBL" id="AP018005">
    <property type="protein sequence ID" value="BBB15430.1"/>
    <property type="molecule type" value="Genomic_DNA"/>
</dbReference>
<organism evidence="18 19">
    <name type="scientific">Candidatus Rickettsiella viridis</name>
    <dbReference type="NCBI Taxonomy" id="676208"/>
    <lineage>
        <taxon>Bacteria</taxon>
        <taxon>Pseudomonadati</taxon>
        <taxon>Pseudomonadota</taxon>
        <taxon>Gammaproteobacteria</taxon>
        <taxon>Legionellales</taxon>
        <taxon>Coxiellaceae</taxon>
        <taxon>Rickettsiella</taxon>
    </lineage>
</organism>
<evidence type="ECO:0000256" key="2">
    <source>
        <dbReference type="ARBA" id="ARBA00017846"/>
    </source>
</evidence>
<keyword evidence="8" id="KW-0238">DNA-binding</keyword>
<dbReference type="GO" id="GO:0006281">
    <property type="term" value="P:DNA repair"/>
    <property type="evidence" value="ECO:0007669"/>
    <property type="project" value="UniProtKB-UniRule"/>
</dbReference>
<evidence type="ECO:0000256" key="6">
    <source>
        <dbReference type="ARBA" id="ARBA00022806"/>
    </source>
</evidence>
<dbReference type="InterPro" id="IPR001650">
    <property type="entry name" value="Helicase_C-like"/>
</dbReference>
<dbReference type="OrthoDB" id="9804325at2"/>
<dbReference type="CDD" id="cd17992">
    <property type="entry name" value="DEXHc_RecG"/>
    <property type="match status" value="1"/>
</dbReference>
<dbReference type="NCBIfam" id="TIGR00643">
    <property type="entry name" value="recG"/>
    <property type="match status" value="1"/>
</dbReference>
<evidence type="ECO:0000256" key="3">
    <source>
        <dbReference type="ARBA" id="ARBA00022741"/>
    </source>
</evidence>
<dbReference type="EC" id="5.6.2.4" evidence="13 15"/>
<dbReference type="RefSeq" id="WP_126322885.1">
    <property type="nucleotide sequence ID" value="NZ_AP018005.1"/>
</dbReference>
<dbReference type="PROSITE" id="PS51192">
    <property type="entry name" value="HELICASE_ATP_BIND_1"/>
    <property type="match status" value="1"/>
</dbReference>
<evidence type="ECO:0000256" key="5">
    <source>
        <dbReference type="ARBA" id="ARBA00022801"/>
    </source>
</evidence>
<name>A0A2Z5UWV1_9COXI</name>
<dbReference type="NCBIfam" id="NF008163">
    <property type="entry name" value="PRK10917.1-1"/>
    <property type="match status" value="1"/>
</dbReference>
<dbReference type="InterPro" id="IPR027417">
    <property type="entry name" value="P-loop_NTPase"/>
</dbReference>
<dbReference type="NCBIfam" id="NF008165">
    <property type="entry name" value="PRK10917.1-3"/>
    <property type="match status" value="1"/>
</dbReference>
<dbReference type="InterPro" id="IPR047112">
    <property type="entry name" value="RecG/Mfd"/>
</dbReference>
<dbReference type="InterPro" id="IPR011545">
    <property type="entry name" value="DEAD/DEAH_box_helicase_dom"/>
</dbReference>
<dbReference type="Pfam" id="PF19833">
    <property type="entry name" value="RecG_dom3_C"/>
    <property type="match status" value="1"/>
</dbReference>
<evidence type="ECO:0000313" key="19">
    <source>
        <dbReference type="Proteomes" id="UP000282483"/>
    </source>
</evidence>
<evidence type="ECO:0000256" key="1">
    <source>
        <dbReference type="ARBA" id="ARBA00007504"/>
    </source>
</evidence>
<dbReference type="Proteomes" id="UP000282483">
    <property type="component" value="Chromosome"/>
</dbReference>
<dbReference type="InterPro" id="IPR012340">
    <property type="entry name" value="NA-bd_OB-fold"/>
</dbReference>
<comment type="catalytic activity">
    <reaction evidence="12 15">
        <text>Couples ATP hydrolysis with the unwinding of duplex DNA by translocating in the 3'-5' direction.</text>
        <dbReference type="EC" id="5.6.2.4"/>
    </reaction>
</comment>
<dbReference type="PANTHER" id="PTHR47964:SF1">
    <property type="entry name" value="ATP-DEPENDENT DNA HELICASE HOMOLOG RECG, CHLOROPLASTIC"/>
    <property type="match status" value="1"/>
</dbReference>
<dbReference type="InterPro" id="IPR033454">
    <property type="entry name" value="RecG_wedge"/>
</dbReference>
<dbReference type="Gene3D" id="3.40.50.300">
    <property type="entry name" value="P-loop containing nucleotide triphosphate hydrolases"/>
    <property type="match status" value="2"/>
</dbReference>
<accession>A0A2Z5UWV1</accession>
<comment type="catalytic activity">
    <reaction evidence="14 15">
        <text>ATP + H2O = ADP + phosphate + H(+)</text>
        <dbReference type="Rhea" id="RHEA:13065"/>
        <dbReference type="ChEBI" id="CHEBI:15377"/>
        <dbReference type="ChEBI" id="CHEBI:15378"/>
        <dbReference type="ChEBI" id="CHEBI:30616"/>
        <dbReference type="ChEBI" id="CHEBI:43474"/>
        <dbReference type="ChEBI" id="CHEBI:456216"/>
        <dbReference type="EC" id="5.6.2.4"/>
    </reaction>
</comment>
<keyword evidence="9 15" id="KW-0233">DNA recombination</keyword>
<keyword evidence="11" id="KW-0413">Isomerase</keyword>
<evidence type="ECO:0000313" key="18">
    <source>
        <dbReference type="EMBL" id="BBB15430.1"/>
    </source>
</evidence>
<evidence type="ECO:0000256" key="11">
    <source>
        <dbReference type="ARBA" id="ARBA00023235"/>
    </source>
</evidence>
<dbReference type="GO" id="GO:0005524">
    <property type="term" value="F:ATP binding"/>
    <property type="evidence" value="ECO:0007669"/>
    <property type="project" value="UniProtKB-KW"/>
</dbReference>
<dbReference type="SUPFAM" id="SSF52540">
    <property type="entry name" value="P-loop containing nucleoside triphosphate hydrolases"/>
    <property type="match status" value="1"/>
</dbReference>
<comment type="function">
    <text evidence="15">Plays a critical role in recombination and DNA repair. Helps process Holliday junction intermediates to mature products by catalyzing branch migration. Has replication fork regression activity, unwinds stalled or blocked replication forks to make a HJ that can be resolved. Has a DNA unwinding activity characteristic of a DNA helicase with 3'-5' polarity.</text>
</comment>
<dbReference type="CDD" id="cd04488">
    <property type="entry name" value="RecG_wedge_OBF"/>
    <property type="match status" value="1"/>
</dbReference>
<keyword evidence="4 15" id="KW-0227">DNA damage</keyword>
<sequence>MNNLAQIKCQTLAGVGPKISNYLAKCGIHTLQDLLFHLPHRYENRTQITPISQVKPGTQVLVKGTIIQATSKFSSKRQASLYCRLQDESGSLGLRFFHLTLPQRQQFKTGATLLCFGEVRTSSRKFFEQEIVHPDYEFLSPNKEFSLPPHLTAVYPSTQGLSQRTWNKLIHQVLSLLSPISTDKNTVQHHFRDYLPKALLKLLRLPDLVSALHFLHKPPPSTSLDALSAKKHRAQQRLIVEELLAHFLSVRTSKKNRAQEVAPLLLAKNQLTKRLSTALPFQLTAAQQRVNQEISADMAKPYPMQRLLQGDVGSGKTVVAAFAAIQAIENHYQAAIMAPTEILSEQHYQHFHRWLTPIGCHVVCLRSKLKAKEKRKILSAIETGKAQIVIGTHALFQTHVKFKNLGLIIVDEQHRFGVQQRLALWEKGQNNSLQAHQLFMTATPIPRTLAMTSLCDLELSFLDELPPKRLPVKTIVLSAKHRADVIARVRNNCLQKKQAYWVCPLIEESDLVHYEAAKSTLKLLQSYLPDLRLALIHGRLSPEEKESIMHKFKAHDIDVLVATSVIEVGVDVGNANLMIIENAERLGLAQLHQLRGRVGRNHQQSFCVLLYERLSPIAKKRLSIMRKINDGFMIAQHDLELRGPGEIYGLRQTGWQQLRIADLSRDYYLLPHVERLSDTITRKHPDLIEPIIQRWTKNNSQDCSKV</sequence>
<evidence type="ECO:0000256" key="9">
    <source>
        <dbReference type="ARBA" id="ARBA00023172"/>
    </source>
</evidence>
<evidence type="ECO:0000259" key="16">
    <source>
        <dbReference type="PROSITE" id="PS51192"/>
    </source>
</evidence>
<evidence type="ECO:0000256" key="4">
    <source>
        <dbReference type="ARBA" id="ARBA00022763"/>
    </source>
</evidence>
<evidence type="ECO:0000256" key="7">
    <source>
        <dbReference type="ARBA" id="ARBA00022840"/>
    </source>
</evidence>
<dbReference type="Pfam" id="PF17191">
    <property type="entry name" value="RecG_wedge"/>
    <property type="match status" value="1"/>
</dbReference>
<keyword evidence="19" id="KW-1185">Reference proteome</keyword>
<keyword evidence="7 15" id="KW-0067">ATP-binding</keyword>
<dbReference type="SMART" id="SM00487">
    <property type="entry name" value="DEXDc"/>
    <property type="match status" value="1"/>
</dbReference>
<dbReference type="GO" id="GO:0043138">
    <property type="term" value="F:3'-5' DNA helicase activity"/>
    <property type="evidence" value="ECO:0007669"/>
    <property type="project" value="UniProtKB-EC"/>
</dbReference>
<dbReference type="InterPro" id="IPR045562">
    <property type="entry name" value="RecG_dom3_C"/>
</dbReference>
<dbReference type="PANTHER" id="PTHR47964">
    <property type="entry name" value="ATP-DEPENDENT DNA HELICASE HOMOLOG RECG, CHLOROPLASTIC"/>
    <property type="match status" value="1"/>
</dbReference>
<dbReference type="GO" id="GO:0003677">
    <property type="term" value="F:DNA binding"/>
    <property type="evidence" value="ECO:0007669"/>
    <property type="project" value="UniProtKB-KW"/>
</dbReference>
<evidence type="ECO:0000256" key="10">
    <source>
        <dbReference type="ARBA" id="ARBA00023204"/>
    </source>
</evidence>
<dbReference type="Gene3D" id="2.40.50.140">
    <property type="entry name" value="Nucleic acid-binding proteins"/>
    <property type="match status" value="1"/>
</dbReference>
<evidence type="ECO:0000256" key="15">
    <source>
        <dbReference type="RuleBase" id="RU363016"/>
    </source>
</evidence>
<reference evidence="18 19" key="1">
    <citation type="submission" date="2017-03" db="EMBL/GenBank/DDBJ databases">
        <title>The genome sequence of Candidatus Rickettsiella viridis.</title>
        <authorList>
            <person name="Nikoh N."/>
            <person name="Tsuchida T."/>
            <person name="Yamaguchi K."/>
            <person name="Maeda T."/>
            <person name="Shigenobu S."/>
            <person name="Fukatsu T."/>
        </authorList>
    </citation>
    <scope>NUCLEOTIDE SEQUENCE [LARGE SCALE GENOMIC DNA]</scope>
    <source>
        <strain evidence="18 19">Ap-RA04</strain>
    </source>
</reference>
<comment type="similarity">
    <text evidence="1 15">Belongs to the helicase family. RecG subfamily.</text>
</comment>
<feature type="domain" description="Helicase ATP-binding" evidence="16">
    <location>
        <begin position="297"/>
        <end position="462"/>
    </location>
</feature>
<keyword evidence="3 15" id="KW-0547">Nucleotide-binding</keyword>
<dbReference type="GO" id="GO:0016887">
    <property type="term" value="F:ATP hydrolysis activity"/>
    <property type="evidence" value="ECO:0007669"/>
    <property type="project" value="RHEA"/>
</dbReference>
<dbReference type="InterPro" id="IPR014001">
    <property type="entry name" value="Helicase_ATP-bd"/>
</dbReference>
<dbReference type="SUPFAM" id="SSF50249">
    <property type="entry name" value="Nucleic acid-binding proteins"/>
    <property type="match status" value="1"/>
</dbReference>
<dbReference type="Pfam" id="PF00270">
    <property type="entry name" value="DEAD"/>
    <property type="match status" value="1"/>
</dbReference>
<protein>
    <recommendedName>
        <fullName evidence="2 15">ATP-dependent DNA helicase RecG</fullName>
        <ecNumber evidence="13 15">5.6.2.4</ecNumber>
    </recommendedName>
</protein>
<proteinExistence type="inferred from homology"/>
<keyword evidence="6 15" id="KW-0347">Helicase</keyword>
<evidence type="ECO:0000259" key="17">
    <source>
        <dbReference type="PROSITE" id="PS51194"/>
    </source>
</evidence>
<dbReference type="GO" id="GO:0006310">
    <property type="term" value="P:DNA recombination"/>
    <property type="evidence" value="ECO:0007669"/>
    <property type="project" value="UniProtKB-UniRule"/>
</dbReference>
<dbReference type="AlphaFoldDB" id="A0A2Z5UWV1"/>
<dbReference type="InterPro" id="IPR004609">
    <property type="entry name" value="ATP-dep_DNA_helicase_RecG"/>
</dbReference>